<dbReference type="GO" id="GO:0005886">
    <property type="term" value="C:plasma membrane"/>
    <property type="evidence" value="ECO:0007669"/>
    <property type="project" value="TreeGrafter"/>
</dbReference>
<evidence type="ECO:0000256" key="1">
    <source>
        <dbReference type="ARBA" id="ARBA00022448"/>
    </source>
</evidence>
<dbReference type="InterPro" id="IPR023298">
    <property type="entry name" value="ATPase_P-typ_TM_dom_sf"/>
</dbReference>
<keyword evidence="3" id="KW-0479">Metal-binding</keyword>
<evidence type="ECO:0000313" key="12">
    <source>
        <dbReference type="Proteomes" id="UP000596661"/>
    </source>
</evidence>
<keyword evidence="8 9" id="KW-0472">Membrane</keyword>
<comment type="subcellular location">
    <subcellularLocation>
        <location evidence="9">Membrane</location>
        <topology evidence="9">Multi-pass membrane protein</topology>
    </subcellularLocation>
</comment>
<keyword evidence="1 9" id="KW-0813">Transport</keyword>
<dbReference type="InterPro" id="IPR006408">
    <property type="entry name" value="P-type_ATPase_IIB"/>
</dbReference>
<comment type="similarity">
    <text evidence="9">Belongs to the cation transport ATPase (P-type) (TC 3.A.3) family. Type IIB subfamily.</text>
</comment>
<dbReference type="Gene3D" id="2.70.150.10">
    <property type="entry name" value="Calcium-transporting ATPase, cytoplasmic transduction domain A"/>
    <property type="match status" value="1"/>
</dbReference>
<dbReference type="Proteomes" id="UP000596661">
    <property type="component" value="Chromosome 7"/>
</dbReference>
<evidence type="ECO:0000256" key="6">
    <source>
        <dbReference type="ARBA" id="ARBA00022989"/>
    </source>
</evidence>
<dbReference type="AlphaFoldDB" id="A0A803Q1L6"/>
<keyword evidence="5" id="KW-0460">Magnesium</keyword>
<evidence type="ECO:0000256" key="2">
    <source>
        <dbReference type="ARBA" id="ARBA00022692"/>
    </source>
</evidence>
<organism evidence="11 12">
    <name type="scientific">Cannabis sativa</name>
    <name type="common">Hemp</name>
    <name type="synonym">Marijuana</name>
    <dbReference type="NCBI Taxonomy" id="3483"/>
    <lineage>
        <taxon>Eukaryota</taxon>
        <taxon>Viridiplantae</taxon>
        <taxon>Streptophyta</taxon>
        <taxon>Embryophyta</taxon>
        <taxon>Tracheophyta</taxon>
        <taxon>Spermatophyta</taxon>
        <taxon>Magnoliopsida</taxon>
        <taxon>eudicotyledons</taxon>
        <taxon>Gunneridae</taxon>
        <taxon>Pentapetalae</taxon>
        <taxon>rosids</taxon>
        <taxon>fabids</taxon>
        <taxon>Rosales</taxon>
        <taxon>Cannabaceae</taxon>
        <taxon>Cannabis</taxon>
    </lineage>
</organism>
<dbReference type="InterPro" id="IPR059000">
    <property type="entry name" value="ATPase_P-type_domA"/>
</dbReference>
<dbReference type="Gene3D" id="1.20.1110.10">
    <property type="entry name" value="Calcium-transporting ATPase, transmembrane domain"/>
    <property type="match status" value="2"/>
</dbReference>
<dbReference type="SUPFAM" id="SSF81653">
    <property type="entry name" value="Calcium ATPase, transduction domain A"/>
    <property type="match status" value="1"/>
</dbReference>
<dbReference type="GO" id="GO:0005388">
    <property type="term" value="F:P-type calcium transporter activity"/>
    <property type="evidence" value="ECO:0007669"/>
    <property type="project" value="UniProtKB-EC"/>
</dbReference>
<evidence type="ECO:0000256" key="5">
    <source>
        <dbReference type="ARBA" id="ARBA00022842"/>
    </source>
</evidence>
<feature type="transmembrane region" description="Helical" evidence="9">
    <location>
        <begin position="972"/>
        <end position="994"/>
    </location>
</feature>
<dbReference type="InterPro" id="IPR006068">
    <property type="entry name" value="ATPase_P-typ_cation-transptr_C"/>
</dbReference>
<keyword evidence="6 9" id="KW-1133">Transmembrane helix</keyword>
<dbReference type="SUPFAM" id="SSF81665">
    <property type="entry name" value="Calcium ATPase, transmembrane domain M"/>
    <property type="match status" value="1"/>
</dbReference>
<dbReference type="SUPFAM" id="SSF81660">
    <property type="entry name" value="Metal cation-transporting ATPase, ATP-binding domain N"/>
    <property type="match status" value="1"/>
</dbReference>
<keyword evidence="2 9" id="KW-0812">Transmembrane</keyword>
<dbReference type="Gramene" id="evm.model.07.1172">
    <property type="protein sequence ID" value="cds.evm.model.07.1172"/>
    <property type="gene ID" value="evm.TU.07.1172"/>
</dbReference>
<comment type="caution">
    <text evidence="9">Lacks conserved residue(s) required for the propagation of feature annotation.</text>
</comment>
<feature type="transmembrane region" description="Helical" evidence="9">
    <location>
        <begin position="356"/>
        <end position="376"/>
    </location>
</feature>
<sequence>MSSSSSLNHEEIELTELLEEEKNETSKKETNNTGTSYLLRVANTLCVSALRFQSASQDYVKQKSHKEVGYSSLDTVVDVEPNHNVLETDDQILTTLNYLTEKEDRQAHLERIGGVEAIAKHLKSDLVNGIDEETVAHRRIAFGANIHENPLSRTFVFFFWRALLQVKILVLIICGAVSLGLGIKVDGPKEGLKDGVSIIVGVFMAIIFVATSDYWHAKVFQKLLDDSYKINIEVVRGGIRQKVTIVDIVVGDVVCLNYGDKVPANGLLIMSHSLKLERDNKGSCSEEQNEHVELDSVNDDIFLFSGTKVVDGFALMLVTSVGMNARREQNVNVIHESMQPTPLETRLEKMNSATDWIGYASILGVLIFTIFGGLSFTTTDDNGNKKPAKGLAKVNIIVSMIVTLITSVVNIADPLRLTLTLTRAYAMKKLKEQNAMVRKLSSIENMSFVDTICINKTGTLTMNQMKVSEFWLDNNCVAKEKYSSISPKIIRLLQEGIALNTLSISPTEAAIKTWALQDLKIDIDNIKTNIDILHIGAFTPEKKQSWILAQKKIDKTIQVHLKGAAQLILEVCSRYYDAFGIVKGLDHDQKKELDQIIQEMATRKLRCIALAHKVETKEVQDDDDKEKLLEDNMILLGIVGIEDPCRPKMKEVVKDLHNAGVKLKMITGDNIFIAKAIAEECGILEQHGGEIVEAAKFRRCNAKQRRKMANEICVMANSSPEDKRLIVECLRDDGNVVGVVVHGTSNSSAMKEAIVGIYMGKEGTEIIEEHSDIVISEGNFCSLTKIFKWGRCVYSNTQKFIQFQLTASSVPLLSNIAGVFVAESFPLSTIQLLWVSLITDTLACLAFANERPTKELMKKPPVRNTDPLITNIMFRNVLPQALFETALILLITNEFIYPIDVDKVRDTFVFNAYVFCQVFNQINSRKLDTKNVFEKIHANKLFWVTAGFIILLQTLLVEILKLIADTVKLTWLHWGLCIGISSLTLPIGFIIRFVPVPRKQVMDYCIVVRTIVWCILKKVVSIVTLAYEALLSICRTQNSTTEGHVE</sequence>
<accession>A0A803Q1L6</accession>
<evidence type="ECO:0000256" key="3">
    <source>
        <dbReference type="ARBA" id="ARBA00022723"/>
    </source>
</evidence>
<keyword evidence="12" id="KW-1185">Reference proteome</keyword>
<dbReference type="PRINTS" id="PR00119">
    <property type="entry name" value="CATATPASE"/>
</dbReference>
<dbReference type="EC" id="7.2.2.10" evidence="9"/>
<comment type="catalytic activity">
    <reaction evidence="9">
        <text>Ca(2+)(in) + ATP + H2O = Ca(2+)(out) + ADP + phosphate + H(+)</text>
        <dbReference type="Rhea" id="RHEA:18105"/>
        <dbReference type="ChEBI" id="CHEBI:15377"/>
        <dbReference type="ChEBI" id="CHEBI:15378"/>
        <dbReference type="ChEBI" id="CHEBI:29108"/>
        <dbReference type="ChEBI" id="CHEBI:30616"/>
        <dbReference type="ChEBI" id="CHEBI:43474"/>
        <dbReference type="ChEBI" id="CHEBI:456216"/>
        <dbReference type="EC" id="7.2.2.10"/>
    </reaction>
</comment>
<feature type="transmembrane region" description="Helical" evidence="9">
    <location>
        <begin position="195"/>
        <end position="215"/>
    </location>
</feature>
<evidence type="ECO:0000256" key="8">
    <source>
        <dbReference type="ARBA" id="ARBA00023136"/>
    </source>
</evidence>
<dbReference type="PANTHER" id="PTHR24093:SF434">
    <property type="entry name" value="CALCIUM-TRANSPORTING ATPASE 13, PLASMA MEMBRANE-TYPE-RELATED"/>
    <property type="match status" value="1"/>
</dbReference>
<dbReference type="OrthoDB" id="1189349at2759"/>
<dbReference type="InterPro" id="IPR023214">
    <property type="entry name" value="HAD_sf"/>
</dbReference>
<dbReference type="InterPro" id="IPR023299">
    <property type="entry name" value="ATPase_P-typ_cyto_dom_N"/>
</dbReference>
<dbReference type="SMART" id="SM00831">
    <property type="entry name" value="Cation_ATPase_N"/>
    <property type="match status" value="1"/>
</dbReference>
<evidence type="ECO:0000313" key="11">
    <source>
        <dbReference type="EnsemblPlants" id="cds.evm.model.07.1172"/>
    </source>
</evidence>
<dbReference type="InterPro" id="IPR008250">
    <property type="entry name" value="ATPase_P-typ_transduc_dom_A_sf"/>
</dbReference>
<keyword evidence="4 9" id="KW-0106">Calcium</keyword>
<evidence type="ECO:0000256" key="9">
    <source>
        <dbReference type="RuleBase" id="RU361146"/>
    </source>
</evidence>
<dbReference type="Gene3D" id="3.40.50.1000">
    <property type="entry name" value="HAD superfamily/HAD-like"/>
    <property type="match status" value="2"/>
</dbReference>
<dbReference type="GO" id="GO:0005524">
    <property type="term" value="F:ATP binding"/>
    <property type="evidence" value="ECO:0007669"/>
    <property type="project" value="UniProtKB-KW"/>
</dbReference>
<feature type="transmembrane region" description="Helical" evidence="9">
    <location>
        <begin position="1006"/>
        <end position="1027"/>
    </location>
</feature>
<dbReference type="GO" id="GO:0046872">
    <property type="term" value="F:metal ion binding"/>
    <property type="evidence" value="ECO:0007669"/>
    <property type="project" value="UniProtKB-KW"/>
</dbReference>
<dbReference type="Gene3D" id="3.40.1110.10">
    <property type="entry name" value="Calcium-transporting ATPase, cytoplasmic domain N"/>
    <property type="match status" value="2"/>
</dbReference>
<dbReference type="NCBIfam" id="TIGR01517">
    <property type="entry name" value="ATPase-IIB_Ca"/>
    <property type="match status" value="1"/>
</dbReference>
<dbReference type="PANTHER" id="PTHR24093">
    <property type="entry name" value="CATION TRANSPORTING ATPASE"/>
    <property type="match status" value="1"/>
</dbReference>
<dbReference type="Pfam" id="PF13246">
    <property type="entry name" value="Cation_ATPase"/>
    <property type="match status" value="1"/>
</dbReference>
<reference evidence="11" key="2">
    <citation type="submission" date="2021-03" db="UniProtKB">
        <authorList>
            <consortium name="EnsemblPlants"/>
        </authorList>
    </citation>
    <scope>IDENTIFICATION</scope>
</reference>
<feature type="transmembrane region" description="Helical" evidence="9">
    <location>
        <begin position="162"/>
        <end position="183"/>
    </location>
</feature>
<dbReference type="SUPFAM" id="SSF56784">
    <property type="entry name" value="HAD-like"/>
    <property type="match status" value="1"/>
</dbReference>
<proteinExistence type="inferred from homology"/>
<evidence type="ECO:0000256" key="4">
    <source>
        <dbReference type="ARBA" id="ARBA00022837"/>
    </source>
</evidence>
<evidence type="ECO:0000256" key="7">
    <source>
        <dbReference type="ARBA" id="ARBA00023065"/>
    </source>
</evidence>
<dbReference type="Pfam" id="PF00689">
    <property type="entry name" value="Cation_ATPase_C"/>
    <property type="match status" value="1"/>
</dbReference>
<feature type="transmembrane region" description="Helical" evidence="9">
    <location>
        <begin position="396"/>
        <end position="419"/>
    </location>
</feature>
<comment type="function">
    <text evidence="9">Catalyzes the hydrolysis of ATP coupled with the transport of calcium.</text>
</comment>
<dbReference type="EMBL" id="UZAU01000655">
    <property type="status" value="NOT_ANNOTATED_CDS"/>
    <property type="molecule type" value="Genomic_DNA"/>
</dbReference>
<dbReference type="InterPro" id="IPR004014">
    <property type="entry name" value="ATPase_P-typ_cation-transptr_N"/>
</dbReference>
<feature type="transmembrane region" description="Helical" evidence="9">
    <location>
        <begin position="941"/>
        <end position="960"/>
    </location>
</feature>
<keyword evidence="9" id="KW-0067">ATP-binding</keyword>
<dbReference type="EnsemblPlants" id="evm.model.07.1172">
    <property type="protein sequence ID" value="cds.evm.model.07.1172"/>
    <property type="gene ID" value="evm.TU.07.1172"/>
</dbReference>
<keyword evidence="9" id="KW-0547">Nucleotide-binding</keyword>
<dbReference type="InterPro" id="IPR036412">
    <property type="entry name" value="HAD-like_sf"/>
</dbReference>
<keyword evidence="9" id="KW-0109">Calcium transport</keyword>
<keyword evidence="7 9" id="KW-0406">Ion transport</keyword>
<dbReference type="Pfam" id="PF00122">
    <property type="entry name" value="E1-E2_ATPase"/>
    <property type="match status" value="1"/>
</dbReference>
<name>A0A803Q1L6_CANSA</name>
<dbReference type="Pfam" id="PF00690">
    <property type="entry name" value="Cation_ATPase_N"/>
    <property type="match status" value="1"/>
</dbReference>
<feature type="domain" description="Cation-transporting P-type ATPase N-terminal" evidence="10">
    <location>
        <begin position="108"/>
        <end position="183"/>
    </location>
</feature>
<evidence type="ECO:0000259" key="10">
    <source>
        <dbReference type="SMART" id="SM00831"/>
    </source>
</evidence>
<protein>
    <recommendedName>
        <fullName evidence="9">Calcium-transporting ATPase</fullName>
        <ecNumber evidence="9">7.2.2.10</ecNumber>
    </recommendedName>
</protein>
<reference evidence="11" key="1">
    <citation type="submission" date="2018-11" db="EMBL/GenBank/DDBJ databases">
        <authorList>
            <person name="Grassa J C."/>
        </authorList>
    </citation>
    <scope>NUCLEOTIDE SEQUENCE [LARGE SCALE GENOMIC DNA]</scope>
</reference>